<comment type="caution">
    <text evidence="1">The sequence shown here is derived from an EMBL/GenBank/DDBJ whole genome shotgun (WGS) entry which is preliminary data.</text>
</comment>
<accession>A0AAE1L7G7</accession>
<evidence type="ECO:0000313" key="2">
    <source>
        <dbReference type="Proteomes" id="UP001219518"/>
    </source>
</evidence>
<evidence type="ECO:0000313" key="1">
    <source>
        <dbReference type="EMBL" id="KAK3908629.1"/>
    </source>
</evidence>
<name>A0AAE1L7G7_9NEOP</name>
<organism evidence="1 2">
    <name type="scientific">Frankliniella fusca</name>
    <dbReference type="NCBI Taxonomy" id="407009"/>
    <lineage>
        <taxon>Eukaryota</taxon>
        <taxon>Metazoa</taxon>
        <taxon>Ecdysozoa</taxon>
        <taxon>Arthropoda</taxon>
        <taxon>Hexapoda</taxon>
        <taxon>Insecta</taxon>
        <taxon>Pterygota</taxon>
        <taxon>Neoptera</taxon>
        <taxon>Paraneoptera</taxon>
        <taxon>Thysanoptera</taxon>
        <taxon>Terebrantia</taxon>
        <taxon>Thripoidea</taxon>
        <taxon>Thripidae</taxon>
        <taxon>Frankliniella</taxon>
    </lineage>
</organism>
<keyword evidence="2" id="KW-1185">Reference proteome</keyword>
<gene>
    <name evidence="1" type="ORF">KUF71_018978</name>
</gene>
<proteinExistence type="predicted"/>
<dbReference type="EMBL" id="JAHWGI010000069">
    <property type="protein sequence ID" value="KAK3908629.1"/>
    <property type="molecule type" value="Genomic_DNA"/>
</dbReference>
<dbReference type="AlphaFoldDB" id="A0AAE1L7G7"/>
<dbReference type="Proteomes" id="UP001219518">
    <property type="component" value="Unassembled WGS sequence"/>
</dbReference>
<sequence>MCAMWNQLSTVDFVASVALSKDDPDPALDARRRPNAACVHMIPKSVAPSARIEGKMSSKR</sequence>
<reference evidence="1" key="2">
    <citation type="journal article" date="2023" name="BMC Genomics">
        <title>Pest status, molecular evolution, and epigenetic factors derived from the genome assembly of Frankliniella fusca, a thysanopteran phytovirus vector.</title>
        <authorList>
            <person name="Catto M.A."/>
            <person name="Labadie P.E."/>
            <person name="Jacobson A.L."/>
            <person name="Kennedy G.G."/>
            <person name="Srinivasan R."/>
            <person name="Hunt B.G."/>
        </authorList>
    </citation>
    <scope>NUCLEOTIDE SEQUENCE</scope>
    <source>
        <strain evidence="1">PL_HMW_Pooled</strain>
    </source>
</reference>
<protein>
    <submittedName>
        <fullName evidence="1">Zinc finger protein 714</fullName>
    </submittedName>
</protein>
<reference evidence="1" key="1">
    <citation type="submission" date="2021-07" db="EMBL/GenBank/DDBJ databases">
        <authorList>
            <person name="Catto M.A."/>
            <person name="Jacobson A."/>
            <person name="Kennedy G."/>
            <person name="Labadie P."/>
            <person name="Hunt B.G."/>
            <person name="Srinivasan R."/>
        </authorList>
    </citation>
    <scope>NUCLEOTIDE SEQUENCE</scope>
    <source>
        <strain evidence="1">PL_HMW_Pooled</strain>
        <tissue evidence="1">Head</tissue>
    </source>
</reference>